<feature type="domain" description="HTH tetR-type" evidence="6">
    <location>
        <begin position="16"/>
        <end position="76"/>
    </location>
</feature>
<dbReference type="SUPFAM" id="SSF48498">
    <property type="entry name" value="Tetracyclin repressor-like, C-terminal domain"/>
    <property type="match status" value="1"/>
</dbReference>
<dbReference type="PROSITE" id="PS50977">
    <property type="entry name" value="HTH_TETR_2"/>
    <property type="match status" value="1"/>
</dbReference>
<evidence type="ECO:0000256" key="5">
    <source>
        <dbReference type="PROSITE-ProRule" id="PRU00335"/>
    </source>
</evidence>
<gene>
    <name evidence="7" type="ORF">C7B46_04660</name>
</gene>
<dbReference type="AlphaFoldDB" id="A0A2T2XJQ3"/>
<evidence type="ECO:0000313" key="8">
    <source>
        <dbReference type="Proteomes" id="UP000242972"/>
    </source>
</evidence>
<dbReference type="InterPro" id="IPR041490">
    <property type="entry name" value="KstR2_TetR_C"/>
</dbReference>
<keyword evidence="3 5" id="KW-0238">DNA-binding</keyword>
<keyword evidence="1" id="KW-0678">Repressor</keyword>
<proteinExistence type="predicted"/>
<keyword evidence="2" id="KW-0805">Transcription regulation</keyword>
<dbReference type="PANTHER" id="PTHR30055">
    <property type="entry name" value="HTH-TYPE TRANSCRIPTIONAL REGULATOR RUTR"/>
    <property type="match status" value="1"/>
</dbReference>
<dbReference type="GO" id="GO:0003700">
    <property type="term" value="F:DNA-binding transcription factor activity"/>
    <property type="evidence" value="ECO:0007669"/>
    <property type="project" value="TreeGrafter"/>
</dbReference>
<dbReference type="Gene3D" id="1.10.10.60">
    <property type="entry name" value="Homeodomain-like"/>
    <property type="match status" value="1"/>
</dbReference>
<dbReference type="Pfam" id="PF00440">
    <property type="entry name" value="TetR_N"/>
    <property type="match status" value="1"/>
</dbReference>
<evidence type="ECO:0000256" key="1">
    <source>
        <dbReference type="ARBA" id="ARBA00022491"/>
    </source>
</evidence>
<evidence type="ECO:0000259" key="6">
    <source>
        <dbReference type="PROSITE" id="PS50977"/>
    </source>
</evidence>
<dbReference type="SUPFAM" id="SSF46689">
    <property type="entry name" value="Homeodomain-like"/>
    <property type="match status" value="1"/>
</dbReference>
<dbReference type="EMBL" id="PXYW01000007">
    <property type="protein sequence ID" value="PSR34731.1"/>
    <property type="molecule type" value="Genomic_DNA"/>
</dbReference>
<dbReference type="Pfam" id="PF17932">
    <property type="entry name" value="TetR_C_24"/>
    <property type="match status" value="1"/>
</dbReference>
<evidence type="ECO:0000256" key="4">
    <source>
        <dbReference type="ARBA" id="ARBA00023163"/>
    </source>
</evidence>
<dbReference type="InterPro" id="IPR036271">
    <property type="entry name" value="Tet_transcr_reg_TetR-rel_C_sf"/>
</dbReference>
<name>A0A2T2XJQ3_9FIRM</name>
<reference evidence="7 8" key="1">
    <citation type="journal article" date="2014" name="BMC Genomics">
        <title>Comparison of environmental and isolate Sulfobacillus genomes reveals diverse carbon, sulfur, nitrogen, and hydrogen metabolisms.</title>
        <authorList>
            <person name="Justice N.B."/>
            <person name="Norman A."/>
            <person name="Brown C.T."/>
            <person name="Singh A."/>
            <person name="Thomas B.C."/>
            <person name="Banfield J.F."/>
        </authorList>
    </citation>
    <scope>NUCLEOTIDE SEQUENCE [LARGE SCALE GENOMIC DNA]</scope>
    <source>
        <strain evidence="7">AMDSBA4</strain>
    </source>
</reference>
<feature type="DNA-binding region" description="H-T-H motif" evidence="5">
    <location>
        <begin position="39"/>
        <end position="58"/>
    </location>
</feature>
<evidence type="ECO:0000256" key="3">
    <source>
        <dbReference type="ARBA" id="ARBA00023125"/>
    </source>
</evidence>
<dbReference type="GO" id="GO:0000976">
    <property type="term" value="F:transcription cis-regulatory region binding"/>
    <property type="evidence" value="ECO:0007669"/>
    <property type="project" value="TreeGrafter"/>
</dbReference>
<dbReference type="InterPro" id="IPR001647">
    <property type="entry name" value="HTH_TetR"/>
</dbReference>
<sequence length="215" mass="24072">MREQGSGAERLEQRKAKRRQEILDVAARLFATQGYDGTTAEAIAAAVHLTKSALYTYVGSKEEIAVLLLESVVNQLIEVSEQIEAEGGSPRHKLWTLIVRHVEVLGNHPASSLLFLHSEHILAPDRYPNLYARRDYYEARIRQWIQDGVDQGQFALENVKLAGFMLLGSINWVIRWYSPRGLLTSQSIGQAYASMLLGGLAHPLASDPEKEHPNE</sequence>
<keyword evidence="4" id="KW-0804">Transcription</keyword>
<dbReference type="Gene3D" id="1.10.357.10">
    <property type="entry name" value="Tetracycline Repressor, domain 2"/>
    <property type="match status" value="1"/>
</dbReference>
<evidence type="ECO:0000256" key="2">
    <source>
        <dbReference type="ARBA" id="ARBA00023015"/>
    </source>
</evidence>
<accession>A0A2T2XJQ3</accession>
<organism evidence="7 8">
    <name type="scientific">Sulfobacillus benefaciens</name>
    <dbReference type="NCBI Taxonomy" id="453960"/>
    <lineage>
        <taxon>Bacteria</taxon>
        <taxon>Bacillati</taxon>
        <taxon>Bacillota</taxon>
        <taxon>Clostridia</taxon>
        <taxon>Eubacteriales</taxon>
        <taxon>Clostridiales Family XVII. Incertae Sedis</taxon>
        <taxon>Sulfobacillus</taxon>
    </lineage>
</organism>
<protein>
    <recommendedName>
        <fullName evidence="6">HTH tetR-type domain-containing protein</fullName>
    </recommendedName>
</protein>
<evidence type="ECO:0000313" key="7">
    <source>
        <dbReference type="EMBL" id="PSR34731.1"/>
    </source>
</evidence>
<dbReference type="PRINTS" id="PR00455">
    <property type="entry name" value="HTHTETR"/>
</dbReference>
<comment type="caution">
    <text evidence="7">The sequence shown here is derived from an EMBL/GenBank/DDBJ whole genome shotgun (WGS) entry which is preliminary data.</text>
</comment>
<dbReference type="InterPro" id="IPR050109">
    <property type="entry name" value="HTH-type_TetR-like_transc_reg"/>
</dbReference>
<dbReference type="PANTHER" id="PTHR30055:SF175">
    <property type="entry name" value="HTH-TYPE TRANSCRIPTIONAL REPRESSOR KSTR2"/>
    <property type="match status" value="1"/>
</dbReference>
<dbReference type="InterPro" id="IPR009057">
    <property type="entry name" value="Homeodomain-like_sf"/>
</dbReference>
<dbReference type="Proteomes" id="UP000242972">
    <property type="component" value="Unassembled WGS sequence"/>
</dbReference>